<dbReference type="Proteomes" id="UP001297272">
    <property type="component" value="Unassembled WGS sequence"/>
</dbReference>
<feature type="transmembrane region" description="Helical" evidence="1">
    <location>
        <begin position="57"/>
        <end position="77"/>
    </location>
</feature>
<protein>
    <submittedName>
        <fullName evidence="2">Short-chain fatty acid transporter</fullName>
    </submittedName>
</protein>
<accession>A0ABS5RQX1</accession>
<comment type="caution">
    <text evidence="2">The sequence shown here is derived from an EMBL/GenBank/DDBJ whole genome shotgun (WGS) entry which is preliminary data.</text>
</comment>
<name>A0ABS5RQX1_9HYPH</name>
<evidence type="ECO:0000256" key="1">
    <source>
        <dbReference type="SAM" id="Phobius"/>
    </source>
</evidence>
<keyword evidence="1" id="KW-1133">Transmembrane helix</keyword>
<dbReference type="PANTHER" id="PTHR41983:SF2">
    <property type="entry name" value="SHORT-CHAIN FATTY ACID TRANSPORTER-RELATED"/>
    <property type="match status" value="1"/>
</dbReference>
<dbReference type="Pfam" id="PF02667">
    <property type="entry name" value="SCFA_trans"/>
    <property type="match status" value="1"/>
</dbReference>
<feature type="transmembrane region" description="Helical" evidence="1">
    <location>
        <begin position="244"/>
        <end position="262"/>
    </location>
</feature>
<evidence type="ECO:0000313" key="2">
    <source>
        <dbReference type="EMBL" id="MBS9719443.1"/>
    </source>
</evidence>
<dbReference type="EMBL" id="JAFMNX010000001">
    <property type="protein sequence ID" value="MBS9719443.1"/>
    <property type="molecule type" value="Genomic_DNA"/>
</dbReference>
<evidence type="ECO:0000313" key="3">
    <source>
        <dbReference type="Proteomes" id="UP001297272"/>
    </source>
</evidence>
<feature type="transmembrane region" description="Helical" evidence="1">
    <location>
        <begin position="300"/>
        <end position="319"/>
    </location>
</feature>
<dbReference type="PANTHER" id="PTHR41983">
    <property type="entry name" value="SHORT-CHAIN FATTY ACID TRANSPORTER-RELATED"/>
    <property type="match status" value="1"/>
</dbReference>
<feature type="transmembrane region" description="Helical" evidence="1">
    <location>
        <begin position="268"/>
        <end position="288"/>
    </location>
</feature>
<feature type="transmembrane region" description="Helical" evidence="1">
    <location>
        <begin position="331"/>
        <end position="356"/>
    </location>
</feature>
<feature type="transmembrane region" description="Helical" evidence="1">
    <location>
        <begin position="97"/>
        <end position="124"/>
    </location>
</feature>
<keyword evidence="3" id="KW-1185">Reference proteome</keyword>
<dbReference type="RefSeq" id="WP_213983086.1">
    <property type="nucleotide sequence ID" value="NZ_JAFMNX010000001.1"/>
</dbReference>
<feature type="transmembrane region" description="Helical" evidence="1">
    <location>
        <begin position="20"/>
        <end position="37"/>
    </location>
</feature>
<sequence length="439" mass="47032">MLRNTTNFFVHVFDRYLPDPLVIVVFITLFVFGAGIVGEGQSPLDMLAFWQDGFWGLLSFAMQMALILVLGFTVASAPLFTRLVNKIASVATTPGSAILVVSFVSLGASWLNWGVGLVLGAILGRELARRVAGVDYRLLIASAYSGFLLWHGGFSGSIPLLVANPGHFLEGQIGLISTDRTIFSPLNLGMVAVLLLVVPLVNWAMMRGIKDPVTVDQTLVVNEAPAKTAETITRPAERFESSPVVAWLIAAMGFVAIFIYWWRGTGGLNLDLVNFILIFLGIALHGTLRRFLETFSEGTKGAAAVLIQFPFYAGIMGMMTGSGLTASMSNFFVSIATADTLPVLAFLAAGLVNVFVPSGGGQWAVQGPVMMEAAQTLQADLGRVALAVAWGDAWTNMIQPFWALPALAIAGLKARDIMGFCVIILFVSGVIIGGSFWLF</sequence>
<gene>
    <name evidence="2" type="ORF">JYU29_01945</name>
</gene>
<keyword evidence="1" id="KW-0472">Membrane</keyword>
<keyword evidence="1" id="KW-0812">Transmembrane</keyword>
<feature type="transmembrane region" description="Helical" evidence="1">
    <location>
        <begin position="417"/>
        <end position="438"/>
    </location>
</feature>
<proteinExistence type="predicted"/>
<feature type="transmembrane region" description="Helical" evidence="1">
    <location>
        <begin position="182"/>
        <end position="201"/>
    </location>
</feature>
<feature type="transmembrane region" description="Helical" evidence="1">
    <location>
        <begin position="136"/>
        <end position="162"/>
    </location>
</feature>
<organism evidence="2 3">
    <name type="scientific">Tianweitania aestuarii</name>
    <dbReference type="NCBI Taxonomy" id="2814886"/>
    <lineage>
        <taxon>Bacteria</taxon>
        <taxon>Pseudomonadati</taxon>
        <taxon>Pseudomonadota</taxon>
        <taxon>Alphaproteobacteria</taxon>
        <taxon>Hyphomicrobiales</taxon>
        <taxon>Phyllobacteriaceae</taxon>
        <taxon>Tianweitania</taxon>
    </lineage>
</organism>
<reference evidence="2 3" key="1">
    <citation type="submission" date="2021-03" db="EMBL/GenBank/DDBJ databases">
        <title>Tianweitania aestuarii sp. nov., isolated from a tidal flat.</title>
        <authorList>
            <person name="Park S."/>
            <person name="Yoon J.-H."/>
        </authorList>
    </citation>
    <scope>NUCLEOTIDE SEQUENCE [LARGE SCALE GENOMIC DNA]</scope>
    <source>
        <strain evidence="2 3">BSSL-BM11</strain>
    </source>
</reference>
<dbReference type="InterPro" id="IPR006160">
    <property type="entry name" value="SCFA_transpt_AtoE"/>
</dbReference>